<keyword evidence="3" id="KW-0067">ATP-binding</keyword>
<evidence type="ECO:0000256" key="2">
    <source>
        <dbReference type="ARBA" id="ARBA00022741"/>
    </source>
</evidence>
<evidence type="ECO:0000313" key="5">
    <source>
        <dbReference type="RefSeq" id="XP_030622713.1"/>
    </source>
</evidence>
<dbReference type="OrthoDB" id="2963168at2759"/>
<dbReference type="Gene3D" id="3.30.420.40">
    <property type="match status" value="2"/>
</dbReference>
<dbReference type="Gene3D" id="2.60.34.10">
    <property type="entry name" value="Substrate Binding Domain Of DNAk, Chain A, domain 1"/>
    <property type="match status" value="1"/>
</dbReference>
<evidence type="ECO:0000256" key="3">
    <source>
        <dbReference type="ARBA" id="ARBA00022840"/>
    </source>
</evidence>
<dbReference type="GeneID" id="115806112"/>
<dbReference type="CDD" id="cd10229">
    <property type="entry name" value="ASKHA_NBD_HSP70_HSPA12"/>
    <property type="match status" value="1"/>
</dbReference>
<dbReference type="GO" id="GO:0005524">
    <property type="term" value="F:ATP binding"/>
    <property type="evidence" value="ECO:0007669"/>
    <property type="project" value="UniProtKB-KW"/>
</dbReference>
<proteinExistence type="inferred from homology"/>
<evidence type="ECO:0000313" key="4">
    <source>
        <dbReference type="Proteomes" id="UP000504632"/>
    </source>
</evidence>
<dbReference type="PANTHER" id="PTHR14187">
    <property type="entry name" value="ALPHA KINASE/ELONGATION FACTOR 2 KINASE"/>
    <property type="match status" value="1"/>
</dbReference>
<dbReference type="GO" id="GO:0140662">
    <property type="term" value="F:ATP-dependent protein folding chaperone"/>
    <property type="evidence" value="ECO:0007669"/>
    <property type="project" value="InterPro"/>
</dbReference>
<dbReference type="InterPro" id="IPR043129">
    <property type="entry name" value="ATPase_NBD"/>
</dbReference>
<dbReference type="AlphaFoldDB" id="A0A6J2USE1"/>
<dbReference type="Proteomes" id="UP000504632">
    <property type="component" value="Chromosome 2"/>
</dbReference>
<dbReference type="FunCoup" id="A0A6J2USE1">
    <property type="interactions" value="3"/>
</dbReference>
<dbReference type="PANTHER" id="PTHR14187:SF5">
    <property type="entry name" value="HEAT SHOCK 70 KDA PROTEIN 12A"/>
    <property type="match status" value="1"/>
</dbReference>
<dbReference type="RefSeq" id="XP_030622713.1">
    <property type="nucleotide sequence ID" value="XM_030766853.1"/>
</dbReference>
<gene>
    <name evidence="5" type="primary">LOC115806112</name>
</gene>
<dbReference type="InterPro" id="IPR013126">
    <property type="entry name" value="Hsp_70_fam"/>
</dbReference>
<accession>A0A6J2USE1</accession>
<comment type="similarity">
    <text evidence="1">Belongs to the heat shock protein 70 family.</text>
</comment>
<dbReference type="InterPro" id="IPR029047">
    <property type="entry name" value="HSP70_peptide-bd_sf"/>
</dbReference>
<dbReference type="InParanoid" id="A0A6J2USE1"/>
<name>A0A6J2USE1_CHACN</name>
<protein>
    <submittedName>
        <fullName evidence="5">Heat shock 70 kDa protein 12A-like</fullName>
    </submittedName>
</protein>
<organism evidence="4 5">
    <name type="scientific">Chanos chanos</name>
    <name type="common">Milkfish</name>
    <name type="synonym">Mugil chanos</name>
    <dbReference type="NCBI Taxonomy" id="29144"/>
    <lineage>
        <taxon>Eukaryota</taxon>
        <taxon>Metazoa</taxon>
        <taxon>Chordata</taxon>
        <taxon>Craniata</taxon>
        <taxon>Vertebrata</taxon>
        <taxon>Euteleostomi</taxon>
        <taxon>Actinopterygii</taxon>
        <taxon>Neopterygii</taxon>
        <taxon>Teleostei</taxon>
        <taxon>Ostariophysi</taxon>
        <taxon>Gonorynchiformes</taxon>
        <taxon>Chanidae</taxon>
        <taxon>Chanos</taxon>
    </lineage>
</organism>
<keyword evidence="4" id="KW-1185">Reference proteome</keyword>
<evidence type="ECO:0000256" key="1">
    <source>
        <dbReference type="ARBA" id="ARBA00007381"/>
    </source>
</evidence>
<dbReference type="SUPFAM" id="SSF53067">
    <property type="entry name" value="Actin-like ATPase domain"/>
    <property type="match status" value="2"/>
</dbReference>
<reference evidence="5" key="1">
    <citation type="submission" date="2025-08" db="UniProtKB">
        <authorList>
            <consortium name="RefSeq"/>
        </authorList>
    </citation>
    <scope>IDENTIFICATION</scope>
</reference>
<sequence length="570" mass="64309">MDSFLIIAIDFGTAFAGYSFYFNVNTGSQPQIRVPRWGQNIGTETLKTPTCILFDENGKFLKFGYDAMMSYTRQSSKNVAKKQYLFSNFKMELYNKEIHRDMTITAKNGKTMSAMKVFSESISFLKDHALKSVEKHTRGKKFIASDVTWVLTVPAIWSGGAKQFMREAAVQAGLVTEFASEQLIVALEPEAASLWCKEHPADDLTAEGQDTLEQKPGTQYMVVDCGGGTVDITVHEMLNDGYVKELHKASGNDMGGQTVDKHFQAFLREIFSDDVFDEFEREYPGELQKMMYEFSFVKCLDDEIVVPCHNSLPELAKKKQDLASYFKGVYGAEWDDGSIYISQEKFRSFFDASLQSIAGKIREILRNPKLCINQLVLVGGYASSPILRNFICKHFSAEYKVTCPSDAQTAVMKGAIEFGKNPKIVRSRISVLTYGIGVSEVFDPSVHQPNKIRVNELGVAYSDGCFHKLVEKGESVDCDEIRQITFYPTKSSQTEMHFPFYSTEKQNAKYIDEWGLEYIGLISVPMTNISKGTNRTVRLEIKFGFTEILATARDEDSNKTESIKMDFLSK</sequence>
<dbReference type="Pfam" id="PF00012">
    <property type="entry name" value="HSP70"/>
    <property type="match status" value="1"/>
</dbReference>
<keyword evidence="2" id="KW-0547">Nucleotide-binding</keyword>